<sequence length="170" mass="20321">MYYVRDFLTEEIDRIHLLNDEESGNEGSSVREREGRPLTELIEKLVTTSKPPELKTLEFDGNPKFWCLRMNGHERRSEKEREWLNCKQCDMQSDLRMHDCEHVDHAETNEKRRQRQTRLGAQKSRDYNRVVFRHNSADDHILRPYVLICTMNEACLYCKALKFEGKTEEK</sequence>
<dbReference type="EMBL" id="UYRW01003058">
    <property type="protein sequence ID" value="VDK87771.1"/>
    <property type="molecule type" value="Genomic_DNA"/>
</dbReference>
<keyword evidence="2" id="KW-1185">Reference proteome</keyword>
<evidence type="ECO:0000313" key="3">
    <source>
        <dbReference type="WBParaSite" id="nOo.2.0.1.t07937-RA"/>
    </source>
</evidence>
<evidence type="ECO:0000313" key="2">
    <source>
        <dbReference type="Proteomes" id="UP000271087"/>
    </source>
</evidence>
<accession>A0A182EIK7</accession>
<gene>
    <name evidence="1" type="ORF">NOO_LOCUS7937</name>
</gene>
<evidence type="ECO:0000313" key="1">
    <source>
        <dbReference type="EMBL" id="VDK87771.1"/>
    </source>
</evidence>
<reference evidence="3" key="1">
    <citation type="submission" date="2016-06" db="UniProtKB">
        <authorList>
            <consortium name="WormBaseParasite"/>
        </authorList>
    </citation>
    <scope>IDENTIFICATION</scope>
</reference>
<proteinExistence type="predicted"/>
<dbReference type="AlphaFoldDB" id="A0A182EIK7"/>
<organism evidence="3">
    <name type="scientific">Onchocerca ochengi</name>
    <name type="common">Filarial nematode worm</name>
    <dbReference type="NCBI Taxonomy" id="42157"/>
    <lineage>
        <taxon>Eukaryota</taxon>
        <taxon>Metazoa</taxon>
        <taxon>Ecdysozoa</taxon>
        <taxon>Nematoda</taxon>
        <taxon>Chromadorea</taxon>
        <taxon>Rhabditida</taxon>
        <taxon>Spirurina</taxon>
        <taxon>Spiruromorpha</taxon>
        <taxon>Filarioidea</taxon>
        <taxon>Onchocercidae</taxon>
        <taxon>Onchocerca</taxon>
    </lineage>
</organism>
<dbReference type="Proteomes" id="UP000271087">
    <property type="component" value="Unassembled WGS sequence"/>
</dbReference>
<dbReference type="OrthoDB" id="10563109at2759"/>
<dbReference type="WBParaSite" id="nOo.2.0.1.t07937-RA">
    <property type="protein sequence ID" value="nOo.2.0.1.t07937-RA"/>
    <property type="gene ID" value="nOo.2.0.1.g07937"/>
</dbReference>
<reference evidence="1 2" key="2">
    <citation type="submission" date="2018-08" db="EMBL/GenBank/DDBJ databases">
        <authorList>
            <person name="Laetsch R D."/>
            <person name="Stevens L."/>
            <person name="Kumar S."/>
            <person name="Blaxter L. M."/>
        </authorList>
    </citation>
    <scope>NUCLEOTIDE SEQUENCE [LARGE SCALE GENOMIC DNA]</scope>
</reference>
<dbReference type="STRING" id="42157.A0A182EIK7"/>
<protein>
    <submittedName>
        <fullName evidence="3">Nanos-type domain-containing protein</fullName>
    </submittedName>
</protein>
<name>A0A182EIK7_ONCOC</name>